<dbReference type="SUPFAM" id="SSF52821">
    <property type="entry name" value="Rhodanese/Cell cycle control phosphatase"/>
    <property type="match status" value="1"/>
</dbReference>
<dbReference type="PROSITE" id="PS50206">
    <property type="entry name" value="RHODANESE_3"/>
    <property type="match status" value="1"/>
</dbReference>
<dbReference type="Gene3D" id="3.40.250.10">
    <property type="entry name" value="Rhodanese-like domain"/>
    <property type="match status" value="1"/>
</dbReference>
<feature type="domain" description="Rhodanese" evidence="1">
    <location>
        <begin position="20"/>
        <end position="106"/>
    </location>
</feature>
<dbReference type="Pfam" id="PF00581">
    <property type="entry name" value="Rhodanese"/>
    <property type="match status" value="1"/>
</dbReference>
<sequence length="108" mass="12033">MMFGRKKKAVDVRTAHQMAENDGWVIVDVRTKLERKEGHPTGSIHYSLDSLNQRMRKLEGKKVLAICRSGNRSSTAVSILEQNGIEAINVKGGMLSWTRAGLPTKRGK</sequence>
<dbReference type="SMART" id="SM00450">
    <property type="entry name" value="RHOD"/>
    <property type="match status" value="1"/>
</dbReference>
<dbReference type="PANTHER" id="PTHR43031">
    <property type="entry name" value="FAD-DEPENDENT OXIDOREDUCTASE"/>
    <property type="match status" value="1"/>
</dbReference>
<dbReference type="InterPro" id="IPR001763">
    <property type="entry name" value="Rhodanese-like_dom"/>
</dbReference>
<protein>
    <recommendedName>
        <fullName evidence="1">Rhodanese domain-containing protein</fullName>
    </recommendedName>
</protein>
<evidence type="ECO:0000313" key="2">
    <source>
        <dbReference type="EMBL" id="VAW05639.1"/>
    </source>
</evidence>
<dbReference type="InterPro" id="IPR050229">
    <property type="entry name" value="GlpE_sulfurtransferase"/>
</dbReference>
<accession>A0A3B0SZT7</accession>
<reference evidence="2" key="1">
    <citation type="submission" date="2018-06" db="EMBL/GenBank/DDBJ databases">
        <authorList>
            <person name="Zhirakovskaya E."/>
        </authorList>
    </citation>
    <scope>NUCLEOTIDE SEQUENCE</scope>
</reference>
<gene>
    <name evidence="2" type="ORF">MNBD_ACTINO01-788</name>
</gene>
<dbReference type="CDD" id="cd00158">
    <property type="entry name" value="RHOD"/>
    <property type="match status" value="1"/>
</dbReference>
<organism evidence="2">
    <name type="scientific">hydrothermal vent metagenome</name>
    <dbReference type="NCBI Taxonomy" id="652676"/>
    <lineage>
        <taxon>unclassified sequences</taxon>
        <taxon>metagenomes</taxon>
        <taxon>ecological metagenomes</taxon>
    </lineage>
</organism>
<dbReference type="PANTHER" id="PTHR43031:SF1">
    <property type="entry name" value="PYRIDINE NUCLEOTIDE-DISULPHIDE OXIDOREDUCTASE"/>
    <property type="match status" value="1"/>
</dbReference>
<proteinExistence type="predicted"/>
<dbReference type="EMBL" id="UOEI01000436">
    <property type="protein sequence ID" value="VAW05639.1"/>
    <property type="molecule type" value="Genomic_DNA"/>
</dbReference>
<evidence type="ECO:0000259" key="1">
    <source>
        <dbReference type="PROSITE" id="PS50206"/>
    </source>
</evidence>
<dbReference type="InterPro" id="IPR036873">
    <property type="entry name" value="Rhodanese-like_dom_sf"/>
</dbReference>
<name>A0A3B0SZT7_9ZZZZ</name>
<dbReference type="AlphaFoldDB" id="A0A3B0SZT7"/>